<reference evidence="2 3" key="1">
    <citation type="journal article" name="Sci. Rep.">
        <title>Genome-scale phylogenetic analyses confirm Olpidium as the closest living zoosporic fungus to the non-flagellated, terrestrial fungi.</title>
        <authorList>
            <person name="Chang Y."/>
            <person name="Rochon D."/>
            <person name="Sekimoto S."/>
            <person name="Wang Y."/>
            <person name="Chovatia M."/>
            <person name="Sandor L."/>
            <person name="Salamov A."/>
            <person name="Grigoriev I.V."/>
            <person name="Stajich J.E."/>
            <person name="Spatafora J.W."/>
        </authorList>
    </citation>
    <scope>NUCLEOTIDE SEQUENCE [LARGE SCALE GENOMIC DNA]</scope>
    <source>
        <strain evidence="2">S191</strain>
    </source>
</reference>
<comment type="caution">
    <text evidence="2">The sequence shown here is derived from an EMBL/GenBank/DDBJ whole genome shotgun (WGS) entry which is preliminary data.</text>
</comment>
<sequence length="226" mass="25734">MPYGGEDHRHSGHYPGGPAGDSGARRPFRVFPARRRRRLRQARRDQAAVPRRHPRAHLRGLPAGRGRRRGRAGELPRPHDVPGVVEDAPRRAHVRPRAARRRRRRRRGPRNGRAVVRRAGTGGRGGSARRRHAFEVPDALAVDDHLQRVPVDAPSPVPAQLPRDPGPDRPAGVRFSRRALIRIRRLRVVDLSDTWLFPSDRRRPRVRGPAKRSQDEEEQRERPHGA</sequence>
<evidence type="ECO:0000256" key="1">
    <source>
        <dbReference type="SAM" id="MobiDB-lite"/>
    </source>
</evidence>
<evidence type="ECO:0000313" key="2">
    <source>
        <dbReference type="EMBL" id="KAG5463514.1"/>
    </source>
</evidence>
<evidence type="ECO:0000313" key="3">
    <source>
        <dbReference type="Proteomes" id="UP000673691"/>
    </source>
</evidence>
<feature type="region of interest" description="Disordered" evidence="1">
    <location>
        <begin position="1"/>
        <end position="173"/>
    </location>
</feature>
<feature type="compositionally biased region" description="Basic residues" evidence="1">
    <location>
        <begin position="91"/>
        <end position="110"/>
    </location>
</feature>
<protein>
    <submittedName>
        <fullName evidence="2">Uncharacterized protein</fullName>
    </submittedName>
</protein>
<keyword evidence="3" id="KW-1185">Reference proteome</keyword>
<gene>
    <name evidence="2" type="ORF">BJ554DRAFT_6817</name>
</gene>
<dbReference type="AlphaFoldDB" id="A0A8H8A1P7"/>
<feature type="region of interest" description="Disordered" evidence="1">
    <location>
        <begin position="198"/>
        <end position="226"/>
    </location>
</feature>
<feature type="compositionally biased region" description="Basic and acidic residues" evidence="1">
    <location>
        <begin position="71"/>
        <end position="80"/>
    </location>
</feature>
<accession>A0A8H8A1P7</accession>
<dbReference type="EMBL" id="JAEFCI010000481">
    <property type="protein sequence ID" value="KAG5463514.1"/>
    <property type="molecule type" value="Genomic_DNA"/>
</dbReference>
<proteinExistence type="predicted"/>
<organism evidence="2 3">
    <name type="scientific">Olpidium bornovanus</name>
    <dbReference type="NCBI Taxonomy" id="278681"/>
    <lineage>
        <taxon>Eukaryota</taxon>
        <taxon>Fungi</taxon>
        <taxon>Fungi incertae sedis</taxon>
        <taxon>Olpidiomycota</taxon>
        <taxon>Olpidiomycotina</taxon>
        <taxon>Olpidiomycetes</taxon>
        <taxon>Olpidiales</taxon>
        <taxon>Olpidiaceae</taxon>
        <taxon>Olpidium</taxon>
    </lineage>
</organism>
<dbReference type="Proteomes" id="UP000673691">
    <property type="component" value="Unassembled WGS sequence"/>
</dbReference>
<name>A0A8H8A1P7_9FUNG</name>
<feature type="compositionally biased region" description="Basic residues" evidence="1">
    <location>
        <begin position="26"/>
        <end position="41"/>
    </location>
</feature>